<evidence type="ECO:0000256" key="1">
    <source>
        <dbReference type="SAM" id="MobiDB-lite"/>
    </source>
</evidence>
<feature type="domain" description="PRTase-CE" evidence="2">
    <location>
        <begin position="34"/>
        <end position="273"/>
    </location>
</feature>
<dbReference type="AlphaFoldDB" id="A0A1Z2XUA8"/>
<protein>
    <recommendedName>
        <fullName evidence="2">PRTase-CE domain-containing protein</fullName>
    </recommendedName>
</protein>
<evidence type="ECO:0000313" key="6">
    <source>
        <dbReference type="Proteomes" id="UP000596035"/>
    </source>
</evidence>
<dbReference type="Pfam" id="PF24390">
    <property type="entry name" value="PRTase-CE"/>
    <property type="match status" value="1"/>
</dbReference>
<dbReference type="Proteomes" id="UP000596035">
    <property type="component" value="Chromosome"/>
</dbReference>
<sequence length="311" mass="36211">MLTADQRYDIVSRCLMSWAPADDEKTTSFEENFDEWIEQISAEAQPIVIELLKDFEYFSQPKVNQFLKKLHNMLISIQDFDVHKAIFTYLPSKRGIDNSSIEYLLNYKKIHSISKFDVATNLETYTIVNKEVFKNKKHIVFIDDFCGSGRTFIDFIKGHLDILTGKTIYYVITYIMTEAIKNIQNEATERSLQVKILFCNQSDKAFDKHLFPEKTEVAREKFYQASLETGVKEDSIWGYSGSESLVSFYNDTPNNTLGLFWHDSPNYFSIFPRENACGENNKRPTPRSMKKQKTERNNQNYIAHKRSALNG</sequence>
<feature type="region of interest" description="Disordered" evidence="1">
    <location>
        <begin position="278"/>
        <end position="311"/>
    </location>
</feature>
<dbReference type="KEGG" id="amur:ADH66_15960"/>
<dbReference type="EMBL" id="CP065321">
    <property type="protein sequence ID" value="QQR31283.1"/>
    <property type="molecule type" value="Genomic_DNA"/>
</dbReference>
<evidence type="ECO:0000259" key="2">
    <source>
        <dbReference type="Pfam" id="PF24390"/>
    </source>
</evidence>
<reference evidence="4 6" key="3">
    <citation type="submission" date="2020-11" db="EMBL/GenBank/DDBJ databases">
        <title>Closed and high quality bacterial genomes of the OMM12 community.</title>
        <authorList>
            <person name="Marbouty M."/>
            <person name="Lamy-Besnier Q."/>
            <person name="Debarbieux L."/>
            <person name="Koszul R."/>
        </authorList>
    </citation>
    <scope>NUCLEOTIDE SEQUENCE [LARGE SCALE GENOMIC DNA]</scope>
    <source>
        <strain evidence="4 6">KB18</strain>
    </source>
</reference>
<gene>
    <name evidence="3" type="ORF">ADH66_15960</name>
    <name evidence="4" type="ORF">I5Q82_06335</name>
</gene>
<accession>A0A1Z2XUA8</accession>
<reference evidence="3" key="1">
    <citation type="journal article" date="2017" name="Genome Announc.">
        <title>High-Quality Whole-Genome Sequences of the Oligo-Mouse-Microbiota Bacterial Community.</title>
        <authorList>
            <person name="Garzetti D."/>
            <person name="Brugiroux S."/>
            <person name="Bunk B."/>
            <person name="Pukall R."/>
            <person name="McCoy K.D."/>
            <person name="Macpherson A.J."/>
            <person name="Stecher B."/>
        </authorList>
    </citation>
    <scope>NUCLEOTIDE SEQUENCE</scope>
    <source>
        <strain evidence="3">KB18</strain>
    </source>
</reference>
<dbReference type="RefSeq" id="WP_066538799.1">
    <property type="nucleotide sequence ID" value="NZ_CP021422.1"/>
</dbReference>
<dbReference type="Proteomes" id="UP000196710">
    <property type="component" value="Chromosome"/>
</dbReference>
<reference evidence="5" key="2">
    <citation type="submission" date="2017-05" db="EMBL/GenBank/DDBJ databases">
        <title>Improved OligoMM genomes.</title>
        <authorList>
            <person name="Garzetti D."/>
        </authorList>
    </citation>
    <scope>NUCLEOTIDE SEQUENCE [LARGE SCALE GENOMIC DNA]</scope>
    <source>
        <strain evidence="5">KB18</strain>
    </source>
</reference>
<proteinExistence type="predicted"/>
<name>A0A1Z2XUA8_9FIRM</name>
<organism evidence="4 6">
    <name type="scientific">Acutalibacter muris</name>
    <dbReference type="NCBI Taxonomy" id="1796620"/>
    <lineage>
        <taxon>Bacteria</taxon>
        <taxon>Bacillati</taxon>
        <taxon>Bacillota</taxon>
        <taxon>Clostridia</taxon>
        <taxon>Eubacteriales</taxon>
        <taxon>Acutalibacteraceae</taxon>
        <taxon>Acutalibacter</taxon>
    </lineage>
</organism>
<evidence type="ECO:0000313" key="5">
    <source>
        <dbReference type="Proteomes" id="UP000196710"/>
    </source>
</evidence>
<dbReference type="InterPro" id="IPR056920">
    <property type="entry name" value="PRTase-CE"/>
</dbReference>
<evidence type="ECO:0000313" key="4">
    <source>
        <dbReference type="EMBL" id="QQR31283.1"/>
    </source>
</evidence>
<dbReference type="EMBL" id="CP021422">
    <property type="protein sequence ID" value="ASB42015.1"/>
    <property type="molecule type" value="Genomic_DNA"/>
</dbReference>
<feature type="compositionally biased region" description="Basic residues" evidence="1">
    <location>
        <begin position="284"/>
        <end position="293"/>
    </location>
</feature>
<keyword evidence="5" id="KW-1185">Reference proteome</keyword>
<evidence type="ECO:0000313" key="3">
    <source>
        <dbReference type="EMBL" id="ASB42015.1"/>
    </source>
</evidence>